<feature type="binding site" evidence="11">
    <location>
        <position position="96"/>
    </location>
    <ligand>
        <name>Zn(2+)</name>
        <dbReference type="ChEBI" id="CHEBI:29105"/>
        <note>catalytic</note>
    </ligand>
</feature>
<dbReference type="GO" id="GO:0005829">
    <property type="term" value="C:cytosol"/>
    <property type="evidence" value="ECO:0007669"/>
    <property type="project" value="TreeGrafter"/>
</dbReference>
<dbReference type="NCBIfam" id="NF001591">
    <property type="entry name" value="PRK00393.1"/>
    <property type="match status" value="1"/>
</dbReference>
<evidence type="ECO:0000256" key="10">
    <source>
        <dbReference type="ARBA" id="ARBA00049295"/>
    </source>
</evidence>
<dbReference type="PANTHER" id="PTHR21327">
    <property type="entry name" value="GTP CYCLOHYDROLASE II-RELATED"/>
    <property type="match status" value="1"/>
</dbReference>
<gene>
    <name evidence="11 13" type="primary">ribA</name>
    <name evidence="13" type="ORF">GCM10007914_09800</name>
</gene>
<keyword evidence="5 11" id="KW-0547">Nucleotide-binding</keyword>
<evidence type="ECO:0000313" key="13">
    <source>
        <dbReference type="EMBL" id="GLQ02099.1"/>
    </source>
</evidence>
<name>A0AA37S131_9GAMM</name>
<dbReference type="InterPro" id="IPR000926">
    <property type="entry name" value="RibA"/>
</dbReference>
<keyword evidence="8 11" id="KW-0342">GTP-binding</keyword>
<reference evidence="13" key="2">
    <citation type="submission" date="2023-01" db="EMBL/GenBank/DDBJ databases">
        <title>Draft genome sequence of Pseudoalteromonas tetraodonis strain NBRC 103034.</title>
        <authorList>
            <person name="Sun Q."/>
            <person name="Mori K."/>
        </authorList>
    </citation>
    <scope>NUCLEOTIDE SEQUENCE</scope>
    <source>
        <strain evidence="13">NBRC 103034</strain>
    </source>
</reference>
<comment type="pathway">
    <text evidence="1 11">Cofactor biosynthesis; riboflavin biosynthesis; 5-amino-6-(D-ribitylamino)uracil from GTP: step 1/4.</text>
</comment>
<keyword evidence="14" id="KW-1185">Reference proteome</keyword>
<organism evidence="13 14">
    <name type="scientific">Pseudoalteromonas tetraodonis GFC</name>
    <dbReference type="NCBI Taxonomy" id="1315271"/>
    <lineage>
        <taxon>Bacteria</taxon>
        <taxon>Pseudomonadati</taxon>
        <taxon>Pseudomonadota</taxon>
        <taxon>Gammaproteobacteria</taxon>
        <taxon>Alteromonadales</taxon>
        <taxon>Pseudoalteromonadaceae</taxon>
        <taxon>Pseudoalteromonas</taxon>
    </lineage>
</organism>
<feature type="binding site" evidence="11">
    <location>
        <position position="142"/>
    </location>
    <ligand>
        <name>GTP</name>
        <dbReference type="ChEBI" id="CHEBI:37565"/>
    </ligand>
</feature>
<comment type="similarity">
    <text evidence="11">Belongs to the GTP cyclohydrolase II family.</text>
</comment>
<dbReference type="HAMAP" id="MF_00179">
    <property type="entry name" value="RibA"/>
    <property type="match status" value="1"/>
</dbReference>
<reference evidence="13" key="1">
    <citation type="journal article" date="2014" name="Int. J. Syst. Evol. Microbiol.">
        <title>Complete genome sequence of Corynebacterium casei LMG S-19264T (=DSM 44701T), isolated from a smear-ripened cheese.</title>
        <authorList>
            <consortium name="US DOE Joint Genome Institute (JGI-PGF)"/>
            <person name="Walter F."/>
            <person name="Albersmeier A."/>
            <person name="Kalinowski J."/>
            <person name="Ruckert C."/>
        </authorList>
    </citation>
    <scope>NUCLEOTIDE SEQUENCE</scope>
    <source>
        <strain evidence="13">NBRC 103034</strain>
    </source>
</reference>
<sequence>MYYGVFNLFCDIITLSCRSFLIFGLVVAQVRARVQLNVGKNSDIPAEIISFSGLKDGQEHVALVFKNADTEQDVPLIRMHSECLTGDVFHSSRCDCGEQLNECIEMMHEQGGILLYLRQEGRGIGLYNKIDAYVLQSQGMNTYEANNHLGFADDLRDFSDAVLMLNALNLKHVKLMTNNPKKLNALKDAGIEVDSVVGTHAHIKAGLSGNKAYLETKIKHGSHMLDIKKIKKP</sequence>
<comment type="caution">
    <text evidence="13">The sequence shown here is derived from an EMBL/GenBank/DDBJ whole genome shotgun (WGS) entry which is preliminary data.</text>
</comment>
<feature type="active site" description="Nucleophile" evidence="11">
    <location>
        <position position="156"/>
    </location>
</feature>
<evidence type="ECO:0000256" key="4">
    <source>
        <dbReference type="ARBA" id="ARBA00022723"/>
    </source>
</evidence>
<dbReference type="EC" id="3.5.4.25" evidence="11"/>
<dbReference type="Gene3D" id="3.40.50.10990">
    <property type="entry name" value="GTP cyclohydrolase II"/>
    <property type="match status" value="1"/>
</dbReference>
<proteinExistence type="inferred from homology"/>
<comment type="catalytic activity">
    <reaction evidence="10 11">
        <text>GTP + 4 H2O = 2,5-diamino-6-hydroxy-4-(5-phosphoribosylamino)-pyrimidine + formate + 2 phosphate + 3 H(+)</text>
        <dbReference type="Rhea" id="RHEA:23704"/>
        <dbReference type="ChEBI" id="CHEBI:15377"/>
        <dbReference type="ChEBI" id="CHEBI:15378"/>
        <dbReference type="ChEBI" id="CHEBI:15740"/>
        <dbReference type="ChEBI" id="CHEBI:37565"/>
        <dbReference type="ChEBI" id="CHEBI:43474"/>
        <dbReference type="ChEBI" id="CHEBI:58614"/>
        <dbReference type="EC" id="3.5.4.25"/>
    </reaction>
</comment>
<protein>
    <recommendedName>
        <fullName evidence="11">GTP cyclohydrolase-2</fullName>
        <ecNumber evidence="11">3.5.4.25</ecNumber>
    </recommendedName>
    <alternativeName>
        <fullName evidence="11">GTP cyclohydrolase II</fullName>
    </alternativeName>
</protein>
<feature type="domain" description="GTP cyclohydrolase II" evidence="12">
    <location>
        <begin position="47"/>
        <end position="195"/>
    </location>
</feature>
<evidence type="ECO:0000256" key="1">
    <source>
        <dbReference type="ARBA" id="ARBA00004853"/>
    </source>
</evidence>
<comment type="similarity">
    <text evidence="2">In the N-terminal section; belongs to the DHBP synthase family.</text>
</comment>
<keyword evidence="7 11" id="KW-0862">Zinc</keyword>
<dbReference type="EMBL" id="BSNE01000003">
    <property type="protein sequence ID" value="GLQ02099.1"/>
    <property type="molecule type" value="Genomic_DNA"/>
</dbReference>
<dbReference type="CDD" id="cd00641">
    <property type="entry name" value="GTP_cyclohydro2"/>
    <property type="match status" value="1"/>
</dbReference>
<dbReference type="AlphaFoldDB" id="A0AA37S131"/>
<evidence type="ECO:0000256" key="6">
    <source>
        <dbReference type="ARBA" id="ARBA00022801"/>
    </source>
</evidence>
<keyword evidence="4 11" id="KW-0479">Metal-binding</keyword>
<evidence type="ECO:0000256" key="8">
    <source>
        <dbReference type="ARBA" id="ARBA00023134"/>
    </source>
</evidence>
<feature type="binding site" evidence="11">
    <location>
        <begin position="78"/>
        <end position="82"/>
    </location>
    <ligand>
        <name>GTP</name>
        <dbReference type="ChEBI" id="CHEBI:37565"/>
    </ligand>
</feature>
<feature type="binding site" evidence="11">
    <location>
        <begin position="120"/>
        <end position="122"/>
    </location>
    <ligand>
        <name>GTP</name>
        <dbReference type="ChEBI" id="CHEBI:37565"/>
    </ligand>
</feature>
<feature type="binding site" evidence="11">
    <location>
        <position position="182"/>
    </location>
    <ligand>
        <name>GTP</name>
        <dbReference type="ChEBI" id="CHEBI:37565"/>
    </ligand>
</feature>
<dbReference type="InterPro" id="IPR032677">
    <property type="entry name" value="GTP_cyclohydro_II"/>
</dbReference>
<keyword evidence="6 11" id="KW-0378">Hydrolase</keyword>
<dbReference type="GO" id="GO:0005525">
    <property type="term" value="F:GTP binding"/>
    <property type="evidence" value="ECO:0007669"/>
    <property type="project" value="UniProtKB-KW"/>
</dbReference>
<evidence type="ECO:0000256" key="7">
    <source>
        <dbReference type="ARBA" id="ARBA00022833"/>
    </source>
</evidence>
<evidence type="ECO:0000313" key="14">
    <source>
        <dbReference type="Proteomes" id="UP001161408"/>
    </source>
</evidence>
<dbReference type="Proteomes" id="UP001161408">
    <property type="component" value="Unassembled WGS sequence"/>
</dbReference>
<feature type="binding site" evidence="11">
    <location>
        <position position="99"/>
    </location>
    <ligand>
        <name>GTP</name>
        <dbReference type="ChEBI" id="CHEBI:37565"/>
    </ligand>
</feature>
<feature type="binding site" evidence="11">
    <location>
        <position position="83"/>
    </location>
    <ligand>
        <name>Zn(2+)</name>
        <dbReference type="ChEBI" id="CHEBI:29105"/>
        <note>catalytic</note>
    </ligand>
</feature>
<dbReference type="GO" id="GO:0009231">
    <property type="term" value="P:riboflavin biosynthetic process"/>
    <property type="evidence" value="ECO:0007669"/>
    <property type="project" value="UniProtKB-UniRule"/>
</dbReference>
<evidence type="ECO:0000256" key="11">
    <source>
        <dbReference type="HAMAP-Rule" id="MF_00179"/>
    </source>
</evidence>
<dbReference type="PANTHER" id="PTHR21327:SF18">
    <property type="entry name" value="3,4-DIHYDROXY-2-BUTANONE 4-PHOSPHATE SYNTHASE"/>
    <property type="match status" value="1"/>
</dbReference>
<feature type="active site" description="Proton acceptor" evidence="11">
    <location>
        <position position="154"/>
    </location>
</feature>
<evidence type="ECO:0000259" key="12">
    <source>
        <dbReference type="Pfam" id="PF00925"/>
    </source>
</evidence>
<evidence type="ECO:0000256" key="9">
    <source>
        <dbReference type="ARBA" id="ARBA00043932"/>
    </source>
</evidence>
<dbReference type="InterPro" id="IPR036144">
    <property type="entry name" value="RibA-like_sf"/>
</dbReference>
<keyword evidence="3 11" id="KW-0686">Riboflavin biosynthesis</keyword>
<accession>A0AA37S131</accession>
<dbReference type="Pfam" id="PF00925">
    <property type="entry name" value="GTP_cyclohydro2"/>
    <property type="match status" value="1"/>
</dbReference>
<evidence type="ECO:0000256" key="3">
    <source>
        <dbReference type="ARBA" id="ARBA00022619"/>
    </source>
</evidence>
<evidence type="ECO:0000256" key="5">
    <source>
        <dbReference type="ARBA" id="ARBA00022741"/>
    </source>
</evidence>
<dbReference type="GO" id="GO:0008270">
    <property type="term" value="F:zinc ion binding"/>
    <property type="evidence" value="ECO:0007669"/>
    <property type="project" value="UniProtKB-UniRule"/>
</dbReference>
<dbReference type="FunFam" id="3.40.50.10990:FF:000001">
    <property type="entry name" value="Riboflavin biosynthesis protein RibBA"/>
    <property type="match status" value="1"/>
</dbReference>
<comment type="cofactor">
    <cofactor evidence="11">
        <name>Zn(2+)</name>
        <dbReference type="ChEBI" id="CHEBI:29105"/>
    </cofactor>
    <text evidence="11">Binds 1 zinc ion per subunit.</text>
</comment>
<dbReference type="GO" id="GO:0003935">
    <property type="term" value="F:GTP cyclohydrolase II activity"/>
    <property type="evidence" value="ECO:0007669"/>
    <property type="project" value="UniProtKB-UniRule"/>
</dbReference>
<feature type="binding site" evidence="11">
    <location>
        <position position="94"/>
    </location>
    <ligand>
        <name>Zn(2+)</name>
        <dbReference type="ChEBI" id="CHEBI:29105"/>
        <note>catalytic</note>
    </ligand>
</feature>
<evidence type="ECO:0000256" key="2">
    <source>
        <dbReference type="ARBA" id="ARBA00005520"/>
    </source>
</evidence>
<dbReference type="SUPFAM" id="SSF142695">
    <property type="entry name" value="RibA-like"/>
    <property type="match status" value="1"/>
</dbReference>
<feature type="binding site" evidence="11">
    <location>
        <position position="177"/>
    </location>
    <ligand>
        <name>GTP</name>
        <dbReference type="ChEBI" id="CHEBI:37565"/>
    </ligand>
</feature>
<comment type="function">
    <text evidence="9 11">Catalyzes the conversion of GTP to 2,5-diamino-6-ribosylamino-4(3H)-pyrimidinone 5'-phosphate (DARP), formate and pyrophosphate.</text>
</comment>